<keyword evidence="2" id="KW-0479">Metal-binding</keyword>
<evidence type="ECO:0000256" key="1">
    <source>
        <dbReference type="ARBA" id="ARBA00022664"/>
    </source>
</evidence>
<organism evidence="4 5">
    <name type="scientific">Austropuccinia psidii MF-1</name>
    <dbReference type="NCBI Taxonomy" id="1389203"/>
    <lineage>
        <taxon>Eukaryota</taxon>
        <taxon>Fungi</taxon>
        <taxon>Dikarya</taxon>
        <taxon>Basidiomycota</taxon>
        <taxon>Pucciniomycotina</taxon>
        <taxon>Pucciniomycetes</taxon>
        <taxon>Pucciniales</taxon>
        <taxon>Sphaerophragmiaceae</taxon>
        <taxon>Austropuccinia</taxon>
    </lineage>
</organism>
<accession>A0A9Q3HSP5</accession>
<reference evidence="4" key="1">
    <citation type="submission" date="2021-03" db="EMBL/GenBank/DDBJ databases">
        <title>Draft genome sequence of rust myrtle Austropuccinia psidii MF-1, a brazilian biotype.</title>
        <authorList>
            <person name="Quecine M.C."/>
            <person name="Pachon D.M.R."/>
            <person name="Bonatelli M.L."/>
            <person name="Correr F.H."/>
            <person name="Franceschini L.M."/>
            <person name="Leite T.F."/>
            <person name="Margarido G.R.A."/>
            <person name="Almeida C.A."/>
            <person name="Ferrarezi J.A."/>
            <person name="Labate C.A."/>
        </authorList>
    </citation>
    <scope>NUCLEOTIDE SEQUENCE</scope>
    <source>
        <strain evidence="4">MF-1</strain>
    </source>
</reference>
<proteinExistence type="predicted"/>
<keyword evidence="5" id="KW-1185">Reference proteome</keyword>
<keyword evidence="1" id="KW-0507">mRNA processing</keyword>
<evidence type="ECO:0000259" key="3">
    <source>
        <dbReference type="PROSITE" id="PS50158"/>
    </source>
</evidence>
<dbReference type="SUPFAM" id="SSF57756">
    <property type="entry name" value="Retrovirus zinc finger-like domains"/>
    <property type="match status" value="1"/>
</dbReference>
<evidence type="ECO:0000313" key="5">
    <source>
        <dbReference type="Proteomes" id="UP000765509"/>
    </source>
</evidence>
<comment type="caution">
    <text evidence="4">The sequence shown here is derived from an EMBL/GenBank/DDBJ whole genome shotgun (WGS) entry which is preliminary data.</text>
</comment>
<dbReference type="GO" id="GO:0008270">
    <property type="term" value="F:zinc ion binding"/>
    <property type="evidence" value="ECO:0007669"/>
    <property type="project" value="UniProtKB-KW"/>
</dbReference>
<name>A0A9Q3HSP5_9BASI</name>
<keyword evidence="2" id="KW-0863">Zinc-finger</keyword>
<evidence type="ECO:0000256" key="2">
    <source>
        <dbReference type="PROSITE-ProRule" id="PRU00047"/>
    </source>
</evidence>
<dbReference type="AlphaFoldDB" id="A0A9Q3HSP5"/>
<dbReference type="Proteomes" id="UP000765509">
    <property type="component" value="Unassembled WGS sequence"/>
</dbReference>
<dbReference type="PROSITE" id="PS50158">
    <property type="entry name" value="ZF_CCHC"/>
    <property type="match status" value="1"/>
</dbReference>
<keyword evidence="2" id="KW-0862">Zinc</keyword>
<dbReference type="GO" id="GO:0003676">
    <property type="term" value="F:nucleic acid binding"/>
    <property type="evidence" value="ECO:0007669"/>
    <property type="project" value="InterPro"/>
</dbReference>
<dbReference type="InterPro" id="IPR036875">
    <property type="entry name" value="Znf_CCHC_sf"/>
</dbReference>
<evidence type="ECO:0000313" key="4">
    <source>
        <dbReference type="EMBL" id="MBW0514902.1"/>
    </source>
</evidence>
<protein>
    <recommendedName>
        <fullName evidence="3">CCHC-type domain-containing protein</fullName>
    </recommendedName>
</protein>
<feature type="domain" description="CCHC-type" evidence="3">
    <location>
        <begin position="113"/>
        <end position="129"/>
    </location>
</feature>
<sequence length="233" mass="27095">MENSFDKAIFNIERDRPMSWFLKQKDRLTYLHPDMSEEMVHKRILRKCCGDLEHAIRSRCIEPCSTEDYIISMEDITTRTRIGRIWYKPSMENKTSGKPIAKPNKPHDKAPLKCHKCGITSHLANTCPKKTRINDIEIEKDDTKEIDDVSVHERYSEPSEEEELPDELSIENINVSFEVTEVNTHLPHYSDECMDLIHVQDVKMQKSKPARGKGYTAESSCITNIVKKTERSR</sequence>
<dbReference type="InterPro" id="IPR001878">
    <property type="entry name" value="Znf_CCHC"/>
</dbReference>
<gene>
    <name evidence="4" type="ORF">O181_054617</name>
</gene>
<dbReference type="GO" id="GO:0006397">
    <property type="term" value="P:mRNA processing"/>
    <property type="evidence" value="ECO:0007669"/>
    <property type="project" value="UniProtKB-KW"/>
</dbReference>
<dbReference type="EMBL" id="AVOT02024298">
    <property type="protein sequence ID" value="MBW0514902.1"/>
    <property type="molecule type" value="Genomic_DNA"/>
</dbReference>